<accession>A0A7C1NDF4</accession>
<gene>
    <name evidence="2" type="ORF">ENP94_08085</name>
    <name evidence="3" type="ORF">ENS16_03730</name>
</gene>
<comment type="caution">
    <text evidence="2">The sequence shown here is derived from an EMBL/GenBank/DDBJ whole genome shotgun (WGS) entry which is preliminary data.</text>
</comment>
<name>A0A7C1NDF4_UNCW3</name>
<dbReference type="Pfam" id="PF17792">
    <property type="entry name" value="ThiD2"/>
    <property type="match status" value="1"/>
</dbReference>
<evidence type="ECO:0000313" key="2">
    <source>
        <dbReference type="EMBL" id="HEA87943.1"/>
    </source>
</evidence>
<evidence type="ECO:0000259" key="1">
    <source>
        <dbReference type="Pfam" id="PF17792"/>
    </source>
</evidence>
<reference evidence="2" key="1">
    <citation type="journal article" date="2020" name="mSystems">
        <title>Genome- and Community-Level Interaction Insights into Carbon Utilization and Element Cycling Functions of Hydrothermarchaeota in Hydrothermal Sediment.</title>
        <authorList>
            <person name="Zhou Z."/>
            <person name="Liu Y."/>
            <person name="Xu W."/>
            <person name="Pan J."/>
            <person name="Luo Z.H."/>
            <person name="Li M."/>
        </authorList>
    </citation>
    <scope>NUCLEOTIDE SEQUENCE [LARGE SCALE GENOMIC DNA]</scope>
    <source>
        <strain evidence="2">SpSt-265</strain>
        <strain evidence="3">SpSt-465</strain>
    </source>
</reference>
<proteinExistence type="predicted"/>
<dbReference type="AlphaFoldDB" id="A0A7C1NDF4"/>
<dbReference type="EMBL" id="DSTU01000004">
    <property type="protein sequence ID" value="HFJ53781.1"/>
    <property type="molecule type" value="Genomic_DNA"/>
</dbReference>
<feature type="domain" description="ThiD2" evidence="1">
    <location>
        <begin position="15"/>
        <end position="139"/>
    </location>
</feature>
<dbReference type="EMBL" id="DSLG01000008">
    <property type="protein sequence ID" value="HEA87943.1"/>
    <property type="molecule type" value="Genomic_DNA"/>
</dbReference>
<evidence type="ECO:0000313" key="3">
    <source>
        <dbReference type="EMBL" id="HFJ53781.1"/>
    </source>
</evidence>
<sequence>MQPNRQPEFSSQQARIVDANINRLTEGLRVIEDIIRFGLEDEPLLVRIRNLRTRLSRRIAPLRRSVIPARSSESDPGRADRFDRMKRRNLEDVLTANFKRAEESARVLEEMFKLERTRDRRQYVSFFKQLRFTLYSLEKLTLTRLERLRA</sequence>
<protein>
    <submittedName>
        <fullName evidence="2">Thiamine-phosphate pyrophosphorylase</fullName>
    </submittedName>
</protein>
<dbReference type="InterPro" id="IPR041397">
    <property type="entry name" value="ThiD2"/>
</dbReference>
<organism evidence="2">
    <name type="scientific">candidate division WOR-3 bacterium</name>
    <dbReference type="NCBI Taxonomy" id="2052148"/>
    <lineage>
        <taxon>Bacteria</taxon>
        <taxon>Bacteria division WOR-3</taxon>
    </lineage>
</organism>